<dbReference type="EMBL" id="BSNK01000002">
    <property type="protein sequence ID" value="GLQ24659.1"/>
    <property type="molecule type" value="Genomic_DNA"/>
</dbReference>
<proteinExistence type="predicted"/>
<name>A0ABQ5VD94_9PROT</name>
<evidence type="ECO:0000313" key="3">
    <source>
        <dbReference type="EMBL" id="GLQ24659.1"/>
    </source>
</evidence>
<organism evidence="3 4">
    <name type="scientific">Algimonas ampicilliniresistens</name>
    <dbReference type="NCBI Taxonomy" id="1298735"/>
    <lineage>
        <taxon>Bacteria</taxon>
        <taxon>Pseudomonadati</taxon>
        <taxon>Pseudomonadota</taxon>
        <taxon>Alphaproteobacteria</taxon>
        <taxon>Maricaulales</taxon>
        <taxon>Robiginitomaculaceae</taxon>
        <taxon>Algimonas</taxon>
    </lineage>
</organism>
<protein>
    <recommendedName>
        <fullName evidence="2">Phosphotyrosine protein phosphatase I domain-containing protein</fullName>
    </recommendedName>
</protein>
<dbReference type="PANTHER" id="PTHR43428:SF1">
    <property type="entry name" value="ARSENATE REDUCTASE"/>
    <property type="match status" value="1"/>
</dbReference>
<accession>A0ABQ5VD94</accession>
<comment type="caution">
    <text evidence="3">The sequence shown here is derived from an EMBL/GenBank/DDBJ whole genome shotgun (WGS) entry which is preliminary data.</text>
</comment>
<reference evidence="3" key="1">
    <citation type="journal article" date="2014" name="Int. J. Syst. Evol. Microbiol.">
        <title>Complete genome of a new Firmicutes species belonging to the dominant human colonic microbiota ('Ruminococcus bicirculans') reveals two chromosomes and a selective capacity to utilize plant glucans.</title>
        <authorList>
            <consortium name="NISC Comparative Sequencing Program"/>
            <person name="Wegmann U."/>
            <person name="Louis P."/>
            <person name="Goesmann A."/>
            <person name="Henrissat B."/>
            <person name="Duncan S.H."/>
            <person name="Flint H.J."/>
        </authorList>
    </citation>
    <scope>NUCLEOTIDE SEQUENCE</scope>
    <source>
        <strain evidence="3">NBRC 108219</strain>
    </source>
</reference>
<dbReference type="PANTHER" id="PTHR43428">
    <property type="entry name" value="ARSENATE REDUCTASE"/>
    <property type="match status" value="1"/>
</dbReference>
<evidence type="ECO:0000256" key="1">
    <source>
        <dbReference type="ARBA" id="ARBA00022849"/>
    </source>
</evidence>
<dbReference type="SUPFAM" id="SSF52788">
    <property type="entry name" value="Phosphotyrosine protein phosphatases I"/>
    <property type="match status" value="1"/>
</dbReference>
<dbReference type="SMART" id="SM00226">
    <property type="entry name" value="LMWPc"/>
    <property type="match status" value="1"/>
</dbReference>
<dbReference type="InterPro" id="IPR036196">
    <property type="entry name" value="Ptyr_pPase_sf"/>
</dbReference>
<dbReference type="InterPro" id="IPR023485">
    <property type="entry name" value="Ptyr_pPase"/>
</dbReference>
<dbReference type="Pfam" id="PF01451">
    <property type="entry name" value="LMWPc"/>
    <property type="match status" value="1"/>
</dbReference>
<feature type="domain" description="Phosphotyrosine protein phosphatase I" evidence="2">
    <location>
        <begin position="5"/>
        <end position="142"/>
    </location>
</feature>
<keyword evidence="1" id="KW-0059">Arsenical resistance</keyword>
<sequence>MSDPINVLFLCTGNSARSILSEALLNDLGKRRFRAFSAGSQPSGVPHPDGLAELRRRRHSTEGYRSKSWDAFSGDDAPAFDIVITVCDSAAAETCPVFHGPGLRVHWSAPDPAHIKNDTIRRQAFSDVYDLCRSRIEALIALPETALTDRQALQAIAQ</sequence>
<dbReference type="Proteomes" id="UP001161391">
    <property type="component" value="Unassembled WGS sequence"/>
</dbReference>
<gene>
    <name evidence="3" type="ORF">GCM10007853_25330</name>
</gene>
<dbReference type="RefSeq" id="WP_284391325.1">
    <property type="nucleotide sequence ID" value="NZ_BSNK01000002.1"/>
</dbReference>
<keyword evidence="4" id="KW-1185">Reference proteome</keyword>
<evidence type="ECO:0000313" key="4">
    <source>
        <dbReference type="Proteomes" id="UP001161391"/>
    </source>
</evidence>
<reference evidence="3" key="2">
    <citation type="submission" date="2023-01" db="EMBL/GenBank/DDBJ databases">
        <title>Draft genome sequence of Algimonas ampicilliniresistens strain NBRC 108219.</title>
        <authorList>
            <person name="Sun Q."/>
            <person name="Mori K."/>
        </authorList>
    </citation>
    <scope>NUCLEOTIDE SEQUENCE</scope>
    <source>
        <strain evidence="3">NBRC 108219</strain>
    </source>
</reference>
<dbReference type="CDD" id="cd16345">
    <property type="entry name" value="LMWP_ArsC"/>
    <property type="match status" value="1"/>
</dbReference>
<dbReference type="Gene3D" id="3.40.50.2300">
    <property type="match status" value="1"/>
</dbReference>
<evidence type="ECO:0000259" key="2">
    <source>
        <dbReference type="SMART" id="SM00226"/>
    </source>
</evidence>